<dbReference type="SUPFAM" id="SSF47323">
    <property type="entry name" value="Anticodon-binding domain of a subclass of class I aminoacyl-tRNA synthetases"/>
    <property type="match status" value="1"/>
</dbReference>
<evidence type="ECO:0000313" key="13">
    <source>
        <dbReference type="Proteomes" id="UP000030693"/>
    </source>
</evidence>
<dbReference type="GO" id="GO:0005524">
    <property type="term" value="F:ATP binding"/>
    <property type="evidence" value="ECO:0007669"/>
    <property type="project" value="UniProtKB-KW"/>
</dbReference>
<evidence type="ECO:0000256" key="8">
    <source>
        <dbReference type="ARBA" id="ARBA00022917"/>
    </source>
</evidence>
<dbReference type="GO" id="GO:0006423">
    <property type="term" value="P:cysteinyl-tRNA aminoacylation"/>
    <property type="evidence" value="ECO:0007669"/>
    <property type="project" value="InterPro"/>
</dbReference>
<organism evidence="12">
    <name type="scientific">Fonticula alba</name>
    <name type="common">Slime mold</name>
    <dbReference type="NCBI Taxonomy" id="691883"/>
    <lineage>
        <taxon>Eukaryota</taxon>
        <taxon>Rotosphaerida</taxon>
        <taxon>Fonticulaceae</taxon>
        <taxon>Fonticula</taxon>
    </lineage>
</organism>
<proteinExistence type="inferred from homology"/>
<dbReference type="InterPro" id="IPR032678">
    <property type="entry name" value="tRNA-synt_1_cat_dom"/>
</dbReference>
<gene>
    <name evidence="12" type="ORF">H696_01324</name>
</gene>
<dbReference type="Gene3D" id="3.40.50.620">
    <property type="entry name" value="HUPs"/>
    <property type="match status" value="2"/>
</dbReference>
<dbReference type="Pfam" id="PF01406">
    <property type="entry name" value="tRNA-synt_1e"/>
    <property type="match status" value="1"/>
</dbReference>
<dbReference type="InterPro" id="IPR015803">
    <property type="entry name" value="Cys-tRNA-ligase"/>
</dbReference>
<evidence type="ECO:0000259" key="11">
    <source>
        <dbReference type="Pfam" id="PF01406"/>
    </source>
</evidence>
<comment type="cofactor">
    <cofactor evidence="1">
        <name>Zn(2+)</name>
        <dbReference type="ChEBI" id="CHEBI:29105"/>
    </cofactor>
</comment>
<dbReference type="OMA" id="FHNDMKS"/>
<dbReference type="AlphaFoldDB" id="A0A058ZBY7"/>
<evidence type="ECO:0000256" key="7">
    <source>
        <dbReference type="ARBA" id="ARBA00022840"/>
    </source>
</evidence>
<dbReference type="GO" id="GO:0004817">
    <property type="term" value="F:cysteine-tRNA ligase activity"/>
    <property type="evidence" value="ECO:0007669"/>
    <property type="project" value="UniProtKB-EC"/>
</dbReference>
<evidence type="ECO:0000256" key="3">
    <source>
        <dbReference type="ARBA" id="ARBA00022598"/>
    </source>
</evidence>
<dbReference type="eggNOG" id="KOG2007">
    <property type="taxonomic scope" value="Eukaryota"/>
</dbReference>
<dbReference type="NCBIfam" id="TIGR00435">
    <property type="entry name" value="cysS"/>
    <property type="match status" value="1"/>
</dbReference>
<keyword evidence="6" id="KW-0862">Zinc</keyword>
<name>A0A058ZBY7_FONAL</name>
<evidence type="ECO:0000256" key="2">
    <source>
        <dbReference type="ARBA" id="ARBA00012832"/>
    </source>
</evidence>
<keyword evidence="9" id="KW-0030">Aminoacyl-tRNA synthetase</keyword>
<dbReference type="GeneID" id="20526049"/>
<sequence>MTQRIPTWTPPAAEAGAYRTGLRLYNSLTKNRDEFIPVNGKQVLWYICGPTVYDAAHLGHARAYMTFDIVRRVMEDYFGYDITYQMNITDIDDKIIFRARQNHLVANFLEQFTGLTEAGPLTPSKKAQVFALFKELLLALRFFLVANVPGFAAAPAQLPETFDVIEALAVEGALASVRLPAGAAVSRKLDKIKMPKELKGIDAAADPSGALLAQYVELIIQLAQVQKWLEKTRNAIKDPEKALAFNTPLQMLVSIEAMHNYALLLLSEPELSQANPVLVDVALKRARDVLGYYLDDVKEAPCGASHEIFNELSRHWEAKFFADLDALDIRRPTFVTRVSDYVPPIMDYIRVLMEKKFAYALADGSIYFDTQNFMADGNFYAKLEPNAANVSDPQPASDSPNVTEKKCPADFVLWKASKPREPTWEGTSGDYTFTPGRPGWHIECTVMAGEVLGGVLDIHSGGIDLAFPHHDNELAQSEAYFGNKQWVNYFLHAGHLHIDGLKMSKSLKNFTSIADSLELYSVRQIRLLFLLYNWRRSLDFGKNSFTQVLVYESLFGNFFASVYSTSMRLGLGARALAITRPQRPNGDLPDLVARLRETQAAVHEALCDSIDTPTVVKHLAELVRACNLHLAVRDDDANLPIHQIVQAACYITSIFRVFGLVSKDVPHDGFGFSPVPEAIVDPVTLPLLSEFRDGIRNLGLSALRSSMPVSELQQALKAECDKFQDRIAAATADAAPGTLAGVLGDFYTLVQTQMASPEVSPKDLLKATDDLRNDILPELGVTLEDFAGSPSTFKVFCPDEMLRSLTMSRRMAKNPALIKQLRTRVREGRLHPDEYFIKNPKFNNAFSFFSEAGFPLLDANLAPISAENVAAYTEELQLYKSLFWALEPTA</sequence>
<keyword evidence="5" id="KW-0547">Nucleotide-binding</keyword>
<protein>
    <recommendedName>
        <fullName evidence="2">cysteine--tRNA ligase</fullName>
        <ecNumber evidence="2">6.1.1.16</ecNumber>
    </recommendedName>
    <alternativeName>
        <fullName evidence="10">Cysteinyl-tRNA synthetase</fullName>
    </alternativeName>
</protein>
<dbReference type="InterPro" id="IPR009080">
    <property type="entry name" value="tRNAsynth_Ia_anticodon-bd"/>
</dbReference>
<evidence type="ECO:0000313" key="12">
    <source>
        <dbReference type="EMBL" id="KCV71914.1"/>
    </source>
</evidence>
<dbReference type="PANTHER" id="PTHR10890:SF3">
    <property type="entry name" value="CYSTEINE--TRNA LIGASE, CYTOPLASMIC"/>
    <property type="match status" value="1"/>
</dbReference>
<dbReference type="GO" id="GO:0005737">
    <property type="term" value="C:cytoplasm"/>
    <property type="evidence" value="ECO:0007669"/>
    <property type="project" value="TreeGrafter"/>
</dbReference>
<dbReference type="EC" id="6.1.1.16" evidence="2"/>
<reference evidence="12" key="1">
    <citation type="submission" date="2013-04" db="EMBL/GenBank/DDBJ databases">
        <title>The Genome Sequence of Fonticula alba ATCC 38817.</title>
        <authorList>
            <consortium name="The Broad Institute Genomics Platform"/>
            <person name="Russ C."/>
            <person name="Cuomo C."/>
            <person name="Burger G."/>
            <person name="Gray M.W."/>
            <person name="Holland P.W.H."/>
            <person name="King N."/>
            <person name="Lang F.B.F."/>
            <person name="Roger A.J."/>
            <person name="Ruiz-Trillo I."/>
            <person name="Brown M."/>
            <person name="Walker B."/>
            <person name="Young S."/>
            <person name="Zeng Q."/>
            <person name="Gargeya S."/>
            <person name="Fitzgerald M."/>
            <person name="Haas B."/>
            <person name="Abouelleil A."/>
            <person name="Allen A.W."/>
            <person name="Alvarado L."/>
            <person name="Arachchi H.M."/>
            <person name="Berlin A.M."/>
            <person name="Chapman S.B."/>
            <person name="Gainer-Dewar J."/>
            <person name="Goldberg J."/>
            <person name="Griggs A."/>
            <person name="Gujja S."/>
            <person name="Hansen M."/>
            <person name="Howarth C."/>
            <person name="Imamovic A."/>
            <person name="Ireland A."/>
            <person name="Larimer J."/>
            <person name="McCowan C."/>
            <person name="Murphy C."/>
            <person name="Pearson M."/>
            <person name="Poon T.W."/>
            <person name="Priest M."/>
            <person name="Roberts A."/>
            <person name="Saif S."/>
            <person name="Shea T."/>
            <person name="Sisk P."/>
            <person name="Sykes S."/>
            <person name="Wortman J."/>
            <person name="Nusbaum C."/>
            <person name="Birren B."/>
        </authorList>
    </citation>
    <scope>NUCLEOTIDE SEQUENCE [LARGE SCALE GENOMIC DNA]</scope>
    <source>
        <strain evidence="12">ATCC 38817</strain>
    </source>
</reference>
<keyword evidence="4" id="KW-0479">Metal-binding</keyword>
<dbReference type="Proteomes" id="UP000030693">
    <property type="component" value="Unassembled WGS sequence"/>
</dbReference>
<evidence type="ECO:0000256" key="1">
    <source>
        <dbReference type="ARBA" id="ARBA00001947"/>
    </source>
</evidence>
<dbReference type="GO" id="GO:0046872">
    <property type="term" value="F:metal ion binding"/>
    <property type="evidence" value="ECO:0007669"/>
    <property type="project" value="UniProtKB-KW"/>
</dbReference>
<keyword evidence="13" id="KW-1185">Reference proteome</keyword>
<dbReference type="EMBL" id="KB932202">
    <property type="protein sequence ID" value="KCV71914.1"/>
    <property type="molecule type" value="Genomic_DNA"/>
</dbReference>
<accession>A0A058ZBY7</accession>
<keyword evidence="8" id="KW-0648">Protein biosynthesis</keyword>
<feature type="domain" description="tRNA synthetases class I catalytic" evidence="11">
    <location>
        <begin position="36"/>
        <end position="547"/>
    </location>
</feature>
<dbReference type="SUPFAM" id="SSF52374">
    <property type="entry name" value="Nucleotidylyl transferase"/>
    <property type="match status" value="1"/>
</dbReference>
<keyword evidence="7" id="KW-0067">ATP-binding</keyword>
<evidence type="ECO:0000256" key="4">
    <source>
        <dbReference type="ARBA" id="ARBA00022723"/>
    </source>
</evidence>
<dbReference type="STRING" id="691883.A0A058ZBY7"/>
<dbReference type="HAMAP" id="MF_00041">
    <property type="entry name" value="Cys_tRNA_synth"/>
    <property type="match status" value="1"/>
</dbReference>
<dbReference type="RefSeq" id="XP_009493492.1">
    <property type="nucleotide sequence ID" value="XM_009495217.1"/>
</dbReference>
<dbReference type="PANTHER" id="PTHR10890">
    <property type="entry name" value="CYSTEINYL-TRNA SYNTHETASE"/>
    <property type="match status" value="1"/>
</dbReference>
<evidence type="ECO:0000256" key="5">
    <source>
        <dbReference type="ARBA" id="ARBA00022741"/>
    </source>
</evidence>
<evidence type="ECO:0000256" key="10">
    <source>
        <dbReference type="ARBA" id="ARBA00031499"/>
    </source>
</evidence>
<evidence type="ECO:0000256" key="9">
    <source>
        <dbReference type="ARBA" id="ARBA00023146"/>
    </source>
</evidence>
<evidence type="ECO:0000256" key="6">
    <source>
        <dbReference type="ARBA" id="ARBA00022833"/>
    </source>
</evidence>
<keyword evidence="3" id="KW-0436">Ligase</keyword>
<dbReference type="InterPro" id="IPR024909">
    <property type="entry name" value="Cys-tRNA/MSH_ligase"/>
</dbReference>
<dbReference type="InterPro" id="IPR014729">
    <property type="entry name" value="Rossmann-like_a/b/a_fold"/>
</dbReference>
<dbReference type="OrthoDB" id="438179at2759"/>